<organism evidence="2 3">
    <name type="scientific">Stagnihabitans tardus</name>
    <dbReference type="NCBI Taxonomy" id="2699202"/>
    <lineage>
        <taxon>Bacteria</taxon>
        <taxon>Pseudomonadati</taxon>
        <taxon>Pseudomonadota</taxon>
        <taxon>Alphaproteobacteria</taxon>
        <taxon>Rhodobacterales</taxon>
        <taxon>Paracoccaceae</taxon>
        <taxon>Stagnihabitans</taxon>
    </lineage>
</organism>
<dbReference type="Proteomes" id="UP001193501">
    <property type="component" value="Unassembled WGS sequence"/>
</dbReference>
<name>A0AAE4YA57_9RHOB</name>
<dbReference type="RefSeq" id="WP_168774954.1">
    <property type="nucleotide sequence ID" value="NZ_JAABNR010000009.1"/>
</dbReference>
<protein>
    <submittedName>
        <fullName evidence="2">DUF1800 family protein</fullName>
    </submittedName>
</protein>
<evidence type="ECO:0000313" key="3">
    <source>
        <dbReference type="Proteomes" id="UP001193501"/>
    </source>
</evidence>
<dbReference type="AlphaFoldDB" id="A0AAE4YA57"/>
<keyword evidence="3" id="KW-1185">Reference proteome</keyword>
<dbReference type="InterPro" id="IPR014917">
    <property type="entry name" value="DUF1800"/>
</dbReference>
<sequence length="448" mass="49811">MEAPSLLEDIRFGYGPLAGRTPGQGGIDPDRVLAQLAAPDASAATWDRPPLAKRWNLIEIYAQDRKAGLLRQGAKEADPRSRKLIQIEEEDAQSFISRPAVAQCGFRERLVNFWANRITVAASGQILRHLIQSYRDEAIRPHVTGRLTEMLKATLWHPAMQTYLTQTQSVGPNSKLGKRQGKGLNENLAREFLELHTMGSGYSQEDVTELARLLAGMKNDAEGPRVEDNRAEPGRKTILGTSYDPGRDEIDRLVETVARRPETARATAFFMARHFIADAPPEDLVATMAQAYLDHDTDLTALYRAMLTHKSARSRERQKLRTPHELVVASLRLTGLTGLETGLRGFRKEGMKLIDRLKIMGQPVYLPARPDGWPEVSEAWLTPPMVSARVDWSIDLGRAVGERADPVAMADFALGDLASPILRRAVAGAEQRWEGVTVLLSSPDFSRR</sequence>
<evidence type="ECO:0000313" key="2">
    <source>
        <dbReference type="EMBL" id="NBZ88149.1"/>
    </source>
</evidence>
<feature type="region of interest" description="Disordered" evidence="1">
    <location>
        <begin position="221"/>
        <end position="243"/>
    </location>
</feature>
<comment type="caution">
    <text evidence="2">The sequence shown here is derived from an EMBL/GenBank/DDBJ whole genome shotgun (WGS) entry which is preliminary data.</text>
</comment>
<feature type="compositionally biased region" description="Basic and acidic residues" evidence="1">
    <location>
        <begin position="221"/>
        <end position="235"/>
    </location>
</feature>
<dbReference type="EMBL" id="JAABNR010000009">
    <property type="protein sequence ID" value="NBZ88149.1"/>
    <property type="molecule type" value="Genomic_DNA"/>
</dbReference>
<gene>
    <name evidence="2" type="ORF">GV832_11220</name>
</gene>
<accession>A0AAE4YA57</accession>
<proteinExistence type="predicted"/>
<evidence type="ECO:0000256" key="1">
    <source>
        <dbReference type="SAM" id="MobiDB-lite"/>
    </source>
</evidence>
<dbReference type="Pfam" id="PF08811">
    <property type="entry name" value="DUF1800"/>
    <property type="match status" value="1"/>
</dbReference>
<reference evidence="2" key="1">
    <citation type="submission" date="2020-01" db="EMBL/GenBank/DDBJ databases">
        <authorList>
            <person name="Chen W.-M."/>
        </authorList>
    </citation>
    <scope>NUCLEOTIDE SEQUENCE</scope>
    <source>
        <strain evidence="2">CYK-10</strain>
    </source>
</reference>